<dbReference type="SUPFAM" id="SSF48452">
    <property type="entry name" value="TPR-like"/>
    <property type="match status" value="1"/>
</dbReference>
<dbReference type="OrthoDB" id="9950633at2759"/>
<keyword evidence="2" id="KW-1185">Reference proteome</keyword>
<feature type="region of interest" description="Disordered" evidence="1">
    <location>
        <begin position="17"/>
        <end position="321"/>
    </location>
</feature>
<feature type="compositionally biased region" description="Basic and acidic residues" evidence="1">
    <location>
        <begin position="255"/>
        <end position="266"/>
    </location>
</feature>
<sequence length="565" mass="61089">MGIRRVEHARSLFAAETRAVRREWPRRHDAPRPPRPRAPLAARPFRKARAGPRAADVILLRPSSAPHRRLPRSKREVESEAGDVIDLGAPRQLRHTPRAPLAPARLRARPQYKPNPRLYPGCQSKSKSRPKRAEPRGGDGRGRRRKRVFRRPVPNARLYRPAPARPPPPPAWPRATWPPPAPPARLDTASRAALRLSEQRRGPRTTPRPPRPPAPPAPPAAPPAPAPAPPASPPSRRLVVTVPAPGAAPPQHYRPASEHFRLRSLDTDSGASTPAARRPAGRAPPPPAPPLAPPLAPPHAMDAGNRHSTSPEDCSDGNETLSAPSEFLAEFLSAIMRRQYAEALKYCRLILQYEPHNATARGFYPLLQHKVQAHKQAEREGDWPRGSSSEEASAHSDKPPHSYEMMEQGADESEGSARACSRSSSRSAGSCASQSSLELDSSDALVHSSPSLSLSRRTDHTDSTLPNRLSDAVRHIFVVPSADDYPRCAGASGGCWESSGSASRSEPDDNGNAGAAPPAPLAPPARADLENDNAAAAGDTLRSAHKSDSASSLRRLRAQFTCSIK</sequence>
<proteinExistence type="predicted"/>
<feature type="compositionally biased region" description="Basic and acidic residues" evidence="1">
    <location>
        <begin position="131"/>
        <end position="141"/>
    </location>
</feature>
<organism evidence="2 3">
    <name type="scientific">Trichoplusia ni</name>
    <name type="common">Cabbage looper</name>
    <dbReference type="NCBI Taxonomy" id="7111"/>
    <lineage>
        <taxon>Eukaryota</taxon>
        <taxon>Metazoa</taxon>
        <taxon>Ecdysozoa</taxon>
        <taxon>Arthropoda</taxon>
        <taxon>Hexapoda</taxon>
        <taxon>Insecta</taxon>
        <taxon>Pterygota</taxon>
        <taxon>Neoptera</taxon>
        <taxon>Endopterygota</taxon>
        <taxon>Lepidoptera</taxon>
        <taxon>Glossata</taxon>
        <taxon>Ditrysia</taxon>
        <taxon>Noctuoidea</taxon>
        <taxon>Noctuidae</taxon>
        <taxon>Plusiinae</taxon>
        <taxon>Trichoplusia</taxon>
    </lineage>
</organism>
<evidence type="ECO:0000313" key="2">
    <source>
        <dbReference type="Proteomes" id="UP000322000"/>
    </source>
</evidence>
<evidence type="ECO:0000313" key="3">
    <source>
        <dbReference type="RefSeq" id="XP_026726775.1"/>
    </source>
</evidence>
<reference evidence="3" key="1">
    <citation type="submission" date="2025-08" db="UniProtKB">
        <authorList>
            <consortium name="RefSeq"/>
        </authorList>
    </citation>
    <scope>IDENTIFICATION</scope>
</reference>
<dbReference type="PANTHER" id="PTHR21520">
    <property type="entry name" value="GLUTAMATE-RICH PROTEIN 2"/>
    <property type="match status" value="1"/>
</dbReference>
<evidence type="ECO:0000256" key="1">
    <source>
        <dbReference type="SAM" id="MobiDB-lite"/>
    </source>
</evidence>
<name>A0A7E5VET7_TRINI</name>
<feature type="region of interest" description="Disordered" evidence="1">
    <location>
        <begin position="496"/>
        <end position="553"/>
    </location>
</feature>
<feature type="compositionally biased region" description="Basic and acidic residues" evidence="1">
    <location>
        <begin position="392"/>
        <end position="401"/>
    </location>
</feature>
<protein>
    <submittedName>
        <fullName evidence="3">COPII coat assembly protein sec16-like</fullName>
    </submittedName>
</protein>
<dbReference type="InterPro" id="IPR011990">
    <property type="entry name" value="TPR-like_helical_dom_sf"/>
</dbReference>
<feature type="compositionally biased region" description="Pro residues" evidence="1">
    <location>
        <begin position="206"/>
        <end position="233"/>
    </location>
</feature>
<feature type="compositionally biased region" description="Basic and acidic residues" evidence="1">
    <location>
        <begin position="18"/>
        <end position="32"/>
    </location>
</feature>
<dbReference type="KEGG" id="tnl:113493151"/>
<feature type="compositionally biased region" description="Polar residues" evidence="1">
    <location>
        <begin position="306"/>
        <end position="321"/>
    </location>
</feature>
<dbReference type="InParanoid" id="A0A7E5VET7"/>
<feature type="compositionally biased region" description="Low complexity" evidence="1">
    <location>
        <begin position="234"/>
        <end position="245"/>
    </location>
</feature>
<dbReference type="InterPro" id="IPR026703">
    <property type="entry name" value="ERICH2"/>
</dbReference>
<dbReference type="GeneID" id="113493151"/>
<dbReference type="Proteomes" id="UP000322000">
    <property type="component" value="Chromosome 4"/>
</dbReference>
<dbReference type="RefSeq" id="XP_026726775.1">
    <property type="nucleotide sequence ID" value="XM_026870974.1"/>
</dbReference>
<feature type="compositionally biased region" description="Pro residues" evidence="1">
    <location>
        <begin position="163"/>
        <end position="183"/>
    </location>
</feature>
<feature type="region of interest" description="Disordered" evidence="1">
    <location>
        <begin position="375"/>
        <end position="466"/>
    </location>
</feature>
<dbReference type="PRINTS" id="PR01217">
    <property type="entry name" value="PRICHEXTENSN"/>
</dbReference>
<gene>
    <name evidence="3" type="primary">LOC113493151</name>
</gene>
<dbReference type="AlphaFoldDB" id="A0A7E5VET7"/>
<accession>A0A7E5VET7</accession>
<feature type="compositionally biased region" description="Pro residues" evidence="1">
    <location>
        <begin position="282"/>
        <end position="297"/>
    </location>
</feature>
<feature type="compositionally biased region" description="Low complexity" evidence="1">
    <location>
        <begin position="416"/>
        <end position="436"/>
    </location>
</feature>
<dbReference type="PANTHER" id="PTHR21520:SF2">
    <property type="entry name" value="GLUTAMATE-RICH PROTEIN 2"/>
    <property type="match status" value="1"/>
</dbReference>